<reference evidence="1 2" key="1">
    <citation type="submission" date="2020-08" db="EMBL/GenBank/DDBJ databases">
        <title>A Genomic Blueprint of the Chicken Gut Microbiome.</title>
        <authorList>
            <person name="Gilroy R."/>
            <person name="Ravi A."/>
            <person name="Getino M."/>
            <person name="Pursley I."/>
            <person name="Horton D.L."/>
            <person name="Alikhan N.-F."/>
            <person name="Baker D."/>
            <person name="Gharbi K."/>
            <person name="Hall N."/>
            <person name="Watson M."/>
            <person name="Adriaenssens E.M."/>
            <person name="Foster-Nyarko E."/>
            <person name="Jarju S."/>
            <person name="Secka A."/>
            <person name="Antonio M."/>
            <person name="Oren A."/>
            <person name="Chaudhuri R."/>
            <person name="La Ragione R.M."/>
            <person name="Hildebrand F."/>
            <person name="Pallen M.J."/>
        </authorList>
    </citation>
    <scope>NUCLEOTIDE SEQUENCE [LARGE SCALE GENOMIC DNA]</scope>
    <source>
        <strain evidence="1 2">Sa5BUN4</strain>
    </source>
</reference>
<evidence type="ECO:0000313" key="1">
    <source>
        <dbReference type="EMBL" id="MBD7952695.1"/>
    </source>
</evidence>
<name>A0A8X8FPW1_9GAMM</name>
<evidence type="ECO:0008006" key="3">
    <source>
        <dbReference type="Google" id="ProtNLM"/>
    </source>
</evidence>
<comment type="caution">
    <text evidence="1">The sequence shown here is derived from an EMBL/GenBank/DDBJ whole genome shotgun (WGS) entry which is preliminary data.</text>
</comment>
<dbReference type="EMBL" id="JACSQS010000001">
    <property type="protein sequence ID" value="MBD7952695.1"/>
    <property type="molecule type" value="Genomic_DNA"/>
</dbReference>
<accession>A0A8X8FPW1</accession>
<dbReference type="Gene3D" id="3.30.50.20">
    <property type="entry name" value="prophage-derive protein ybcO"/>
    <property type="match status" value="1"/>
</dbReference>
<gene>
    <name evidence="1" type="ORF">H9654_00615</name>
</gene>
<dbReference type="Proteomes" id="UP000636938">
    <property type="component" value="Unassembled WGS sequence"/>
</dbReference>
<dbReference type="RefSeq" id="WP_191768192.1">
    <property type="nucleotide sequence ID" value="NZ_JACSQS010000001.1"/>
</dbReference>
<dbReference type="AlphaFoldDB" id="A0A8X8FPW1"/>
<keyword evidence="2" id="KW-1185">Reference proteome</keyword>
<sequence>MHANYRDRALLDAVYHVECTLQIERCCEGGFGEPAHSNQSRHGKGGALKAHDCFVAAGCRACHRELDQGRRFTREEKAEIWQRGHERTMLALWQMGAIQVAA</sequence>
<organism evidence="1 2">
    <name type="scientific">Stenotrophomonas lacuserhaii</name>
    <dbReference type="NCBI Taxonomy" id="2760084"/>
    <lineage>
        <taxon>Bacteria</taxon>
        <taxon>Pseudomonadati</taxon>
        <taxon>Pseudomonadota</taxon>
        <taxon>Gammaproteobacteria</taxon>
        <taxon>Lysobacterales</taxon>
        <taxon>Lysobacteraceae</taxon>
        <taxon>Stenotrophomonas</taxon>
    </lineage>
</organism>
<evidence type="ECO:0000313" key="2">
    <source>
        <dbReference type="Proteomes" id="UP000636938"/>
    </source>
</evidence>
<proteinExistence type="predicted"/>
<protein>
    <recommendedName>
        <fullName evidence="3">DUF1364 domain-containing protein</fullName>
    </recommendedName>
</protein>